<gene>
    <name evidence="2" type="ORF">INT44_000908</name>
</gene>
<dbReference type="GO" id="GO:0006281">
    <property type="term" value="P:DNA repair"/>
    <property type="evidence" value="ECO:0007669"/>
    <property type="project" value="TreeGrafter"/>
</dbReference>
<dbReference type="PANTHER" id="PTHR15237:SF0">
    <property type="entry name" value="CELL CYCLE CHECKPOINT CONTROL PROTEIN"/>
    <property type="match status" value="1"/>
</dbReference>
<protein>
    <recommendedName>
        <fullName evidence="4">DNA repair protein rad9</fullName>
    </recommendedName>
</protein>
<dbReference type="PANTHER" id="PTHR15237">
    <property type="entry name" value="DNA REPAIR PROTEIN RAD9"/>
    <property type="match status" value="1"/>
</dbReference>
<dbReference type="Proteomes" id="UP000612746">
    <property type="component" value="Unassembled WGS sequence"/>
</dbReference>
<evidence type="ECO:0000313" key="2">
    <source>
        <dbReference type="EMBL" id="KAG2188157.1"/>
    </source>
</evidence>
<dbReference type="GO" id="GO:0000076">
    <property type="term" value="P:DNA replication checkpoint signaling"/>
    <property type="evidence" value="ECO:0007669"/>
    <property type="project" value="TreeGrafter"/>
</dbReference>
<dbReference type="SUPFAM" id="SSF55979">
    <property type="entry name" value="DNA clamp"/>
    <property type="match status" value="1"/>
</dbReference>
<evidence type="ECO:0008006" key="4">
    <source>
        <dbReference type="Google" id="ProtNLM"/>
    </source>
</evidence>
<sequence length="451" mass="49989">MSLLASIPGDDIKTFATILTTLGGIGDELHFEAHRGQLVLSMVNSSVTTLGKVYISYAFFEKYQVRRENDQPMDSVLVCQVAIKGFAALFKKQTKILNSIEIKLEGASSVSHSTDDEFRPCRISVKRNGPLGHSGFSRTKSMPFAQTHLPNIQYSKDTASRFVIKPGHLREYLNFFNSKVEEIVFVCSRFNMKLRNAGSSSITMDSCKRFEKSICSTLVRSLTLTRSMYTAVDSRPFQIEVSLNMDQFDLYETASDTMLTLSIKDFKTVVSYAEMLGEPVSAFFNDAGQPIVFSVQHTENTIFDMVLLTRPVPELNAYSSTQDDMSITRSSVNISHLSGRTNRSQRPAQPSPVAPPSIEQQEEPLFPSPSIQRGRNNSGHDLSMLPLQSGQSDSGHSRRSHGEQDLFAFGSPREEDGETIKRRKLAGRSNNRHMTSAGSGSDTDDGSGMAD</sequence>
<keyword evidence="3" id="KW-1185">Reference proteome</keyword>
<evidence type="ECO:0000313" key="3">
    <source>
        <dbReference type="Proteomes" id="UP000612746"/>
    </source>
</evidence>
<comment type="caution">
    <text evidence="2">The sequence shown here is derived from an EMBL/GenBank/DDBJ whole genome shotgun (WGS) entry which is preliminary data.</text>
</comment>
<feature type="compositionally biased region" description="Low complexity" evidence="1">
    <location>
        <begin position="434"/>
        <end position="451"/>
    </location>
</feature>
<reference evidence="2" key="1">
    <citation type="submission" date="2020-12" db="EMBL/GenBank/DDBJ databases">
        <title>Metabolic potential, ecology and presence of endohyphal bacteria is reflected in genomic diversity of Mucoromycotina.</title>
        <authorList>
            <person name="Muszewska A."/>
            <person name="Okrasinska A."/>
            <person name="Steczkiewicz K."/>
            <person name="Drgas O."/>
            <person name="Orlowska M."/>
            <person name="Perlinska-Lenart U."/>
            <person name="Aleksandrzak-Piekarczyk T."/>
            <person name="Szatraj K."/>
            <person name="Zielenkiewicz U."/>
            <person name="Pilsyk S."/>
            <person name="Malc E."/>
            <person name="Mieczkowski P."/>
            <person name="Kruszewska J.S."/>
            <person name="Biernat P."/>
            <person name="Pawlowska J."/>
        </authorList>
    </citation>
    <scope>NUCLEOTIDE SEQUENCE</scope>
    <source>
        <strain evidence="2">WA0000051536</strain>
    </source>
</reference>
<dbReference type="AlphaFoldDB" id="A0A8H7Q8X1"/>
<dbReference type="Gene3D" id="3.70.10.10">
    <property type="match status" value="1"/>
</dbReference>
<feature type="region of interest" description="Disordered" evidence="1">
    <location>
        <begin position="337"/>
        <end position="451"/>
    </location>
</feature>
<feature type="compositionally biased region" description="Polar residues" evidence="1">
    <location>
        <begin position="369"/>
        <end position="394"/>
    </location>
</feature>
<dbReference type="InterPro" id="IPR046938">
    <property type="entry name" value="DNA_clamp_sf"/>
</dbReference>
<evidence type="ECO:0000256" key="1">
    <source>
        <dbReference type="SAM" id="MobiDB-lite"/>
    </source>
</evidence>
<dbReference type="GO" id="GO:0031573">
    <property type="term" value="P:mitotic intra-S DNA damage checkpoint signaling"/>
    <property type="evidence" value="ECO:0007669"/>
    <property type="project" value="TreeGrafter"/>
</dbReference>
<dbReference type="GO" id="GO:0030896">
    <property type="term" value="C:checkpoint clamp complex"/>
    <property type="evidence" value="ECO:0007669"/>
    <property type="project" value="InterPro"/>
</dbReference>
<dbReference type="OrthoDB" id="60092at2759"/>
<feature type="compositionally biased region" description="Polar residues" evidence="1">
    <location>
        <begin position="337"/>
        <end position="348"/>
    </location>
</feature>
<proteinExistence type="predicted"/>
<dbReference type="EMBL" id="JAEPRA010000002">
    <property type="protein sequence ID" value="KAG2188157.1"/>
    <property type="molecule type" value="Genomic_DNA"/>
</dbReference>
<organism evidence="2 3">
    <name type="scientific">Umbelopsis vinacea</name>
    <dbReference type="NCBI Taxonomy" id="44442"/>
    <lineage>
        <taxon>Eukaryota</taxon>
        <taxon>Fungi</taxon>
        <taxon>Fungi incertae sedis</taxon>
        <taxon>Mucoromycota</taxon>
        <taxon>Mucoromycotina</taxon>
        <taxon>Umbelopsidomycetes</taxon>
        <taxon>Umbelopsidales</taxon>
        <taxon>Umbelopsidaceae</taxon>
        <taxon>Umbelopsis</taxon>
    </lineage>
</organism>
<dbReference type="Pfam" id="PF04139">
    <property type="entry name" value="Rad9"/>
    <property type="match status" value="1"/>
</dbReference>
<dbReference type="InterPro" id="IPR007268">
    <property type="entry name" value="Rad9/Ddc1"/>
</dbReference>
<name>A0A8H7Q8X1_9FUNG</name>
<dbReference type="GO" id="GO:0071479">
    <property type="term" value="P:cellular response to ionizing radiation"/>
    <property type="evidence" value="ECO:0007669"/>
    <property type="project" value="TreeGrafter"/>
</dbReference>
<accession>A0A8H7Q8X1</accession>